<keyword evidence="3" id="KW-1185">Reference proteome</keyword>
<keyword evidence="1" id="KW-0472">Membrane</keyword>
<accession>A0AAW1DKD8</accession>
<feature type="transmembrane region" description="Helical" evidence="1">
    <location>
        <begin position="6"/>
        <end position="27"/>
    </location>
</feature>
<evidence type="ECO:0000313" key="3">
    <source>
        <dbReference type="Proteomes" id="UP001461498"/>
    </source>
</evidence>
<dbReference type="AlphaFoldDB" id="A0AAW1DKD8"/>
<keyword evidence="1" id="KW-1133">Transmembrane helix</keyword>
<keyword evidence="1" id="KW-0812">Transmembrane</keyword>
<proteinExistence type="predicted"/>
<evidence type="ECO:0000256" key="1">
    <source>
        <dbReference type="SAM" id="Phobius"/>
    </source>
</evidence>
<dbReference type="EMBL" id="JAPXFL010000002">
    <property type="protein sequence ID" value="KAK9510515.1"/>
    <property type="molecule type" value="Genomic_DNA"/>
</dbReference>
<organism evidence="2 3">
    <name type="scientific">Rhynocoris fuscipes</name>
    <dbReference type="NCBI Taxonomy" id="488301"/>
    <lineage>
        <taxon>Eukaryota</taxon>
        <taxon>Metazoa</taxon>
        <taxon>Ecdysozoa</taxon>
        <taxon>Arthropoda</taxon>
        <taxon>Hexapoda</taxon>
        <taxon>Insecta</taxon>
        <taxon>Pterygota</taxon>
        <taxon>Neoptera</taxon>
        <taxon>Paraneoptera</taxon>
        <taxon>Hemiptera</taxon>
        <taxon>Heteroptera</taxon>
        <taxon>Panheteroptera</taxon>
        <taxon>Cimicomorpha</taxon>
        <taxon>Reduviidae</taxon>
        <taxon>Harpactorinae</taxon>
        <taxon>Harpactorini</taxon>
        <taxon>Rhynocoris</taxon>
    </lineage>
</organism>
<comment type="caution">
    <text evidence="2">The sequence shown here is derived from an EMBL/GenBank/DDBJ whole genome shotgun (WGS) entry which is preliminary data.</text>
</comment>
<evidence type="ECO:0000313" key="2">
    <source>
        <dbReference type="EMBL" id="KAK9510515.1"/>
    </source>
</evidence>
<protein>
    <submittedName>
        <fullName evidence="2">Uncharacterized protein</fullName>
    </submittedName>
</protein>
<dbReference type="Proteomes" id="UP001461498">
    <property type="component" value="Unassembled WGS sequence"/>
</dbReference>
<reference evidence="2 3" key="1">
    <citation type="submission" date="2022-12" db="EMBL/GenBank/DDBJ databases">
        <title>Chromosome-level genome assembly of true bugs.</title>
        <authorList>
            <person name="Ma L."/>
            <person name="Li H."/>
        </authorList>
    </citation>
    <scope>NUCLEOTIDE SEQUENCE [LARGE SCALE GENOMIC DNA]</scope>
    <source>
        <strain evidence="2">Lab_2022b</strain>
    </source>
</reference>
<sequence length="118" mass="13392">MSGVRVFEYLVLTTVYNSLLLISNLFVISAEFNIPGLDCQFEGSCHWKWNSSTTPSFRVVTGQEVNNSWVPGDGALGGPFSDADNNTHVFTNKCYQEKQQSFDKRFSLNLNNKYFAKY</sequence>
<gene>
    <name evidence="2" type="ORF">O3M35_005285</name>
</gene>
<name>A0AAW1DKD8_9HEMI</name>